<dbReference type="InterPro" id="IPR007375">
    <property type="entry name" value="SoxG"/>
</dbReference>
<protein>
    <submittedName>
        <fullName evidence="1">Sarcosine oxidase gamma subunit</fullName>
    </submittedName>
</protein>
<dbReference type="OrthoDB" id="9814782at2"/>
<dbReference type="PATRIC" id="fig|1515334.3.peg.1187"/>
<dbReference type="Gene3D" id="3.30.70.1520">
    <property type="entry name" value="Heterotetrameric sarcosine oxidase"/>
    <property type="match status" value="1"/>
</dbReference>
<dbReference type="AlphaFoldDB" id="A0A0B3S2S8"/>
<dbReference type="Gene3D" id="3.30.1360.120">
    <property type="entry name" value="Probable tRNA modification gtpase trme, domain 1"/>
    <property type="match status" value="1"/>
</dbReference>
<organism evidence="1 2">
    <name type="scientific">Mameliella alba</name>
    <dbReference type="NCBI Taxonomy" id="561184"/>
    <lineage>
        <taxon>Bacteria</taxon>
        <taxon>Pseudomonadati</taxon>
        <taxon>Pseudomonadota</taxon>
        <taxon>Alphaproteobacteria</taxon>
        <taxon>Rhodobacterales</taxon>
        <taxon>Roseobacteraceae</taxon>
        <taxon>Mameliella</taxon>
    </lineage>
</organism>
<reference evidence="1 2" key="1">
    <citation type="submission" date="2014-10" db="EMBL/GenBank/DDBJ databases">
        <title>Genome sequence of Ponticoccus sp. strain UMTAT08 isolated from clonal culture of toxic dinoflagellate Alexandrium tamiyavanichii.</title>
        <authorList>
            <person name="Gan H.Y."/>
            <person name="Muhd D.-D."/>
            <person name="Mohd Noor M.E."/>
            <person name="Yeong Y.S."/>
            <person name="Usup G."/>
        </authorList>
    </citation>
    <scope>NUCLEOTIDE SEQUENCE [LARGE SCALE GENOMIC DNA]</scope>
    <source>
        <strain evidence="1 2">UMTAT08</strain>
    </source>
</reference>
<dbReference type="EMBL" id="JSUQ01000003">
    <property type="protein sequence ID" value="KHQ54587.1"/>
    <property type="molecule type" value="Genomic_DNA"/>
</dbReference>
<dbReference type="STRING" id="561184.SAMN05216376_105354"/>
<dbReference type="InterPro" id="IPR027266">
    <property type="entry name" value="TrmE/GcvT-like"/>
</dbReference>
<evidence type="ECO:0000313" key="2">
    <source>
        <dbReference type="Proteomes" id="UP000030960"/>
    </source>
</evidence>
<evidence type="ECO:0000313" key="1">
    <source>
        <dbReference type="EMBL" id="KHQ54587.1"/>
    </source>
</evidence>
<dbReference type="Proteomes" id="UP000030960">
    <property type="component" value="Unassembled WGS sequence"/>
</dbReference>
<sequence>MNAPISSFTPSVLAESAVARVSLAAPCARLSLRARGDLAPLNAALGLTLPTRIGQRAQSGETQALCLGPDEWMLQAPETLAAGMQAACDEVYGTLPHSLVDVSGREVTFVLDGRRAVDLLTLGMPRNPDSIAVGEGRRINFDGVTVLLWRDGETAFRMDVWHSFAPHLLHLLGTGVAELAAEAA</sequence>
<dbReference type="Pfam" id="PF04268">
    <property type="entry name" value="SoxG"/>
    <property type="match status" value="1"/>
</dbReference>
<keyword evidence="2" id="KW-1185">Reference proteome</keyword>
<name>A0A0B3S2S8_9RHOB</name>
<gene>
    <name evidence="1" type="ORF">OA50_01183</name>
</gene>
<comment type="caution">
    <text evidence="1">The sequence shown here is derived from an EMBL/GenBank/DDBJ whole genome shotgun (WGS) entry which is preliminary data.</text>
</comment>
<proteinExistence type="predicted"/>
<accession>A0A0B3S2S8</accession>
<dbReference type="RefSeq" id="WP_043138453.1">
    <property type="nucleotide sequence ID" value="NZ_JSUQ01000003.1"/>
</dbReference>
<dbReference type="SUPFAM" id="SSF103025">
    <property type="entry name" value="Folate-binding domain"/>
    <property type="match status" value="1"/>
</dbReference>